<feature type="transmembrane region" description="Helical" evidence="6">
    <location>
        <begin position="130"/>
        <end position="153"/>
    </location>
</feature>
<evidence type="ECO:0000313" key="9">
    <source>
        <dbReference type="Proteomes" id="UP000235672"/>
    </source>
</evidence>
<dbReference type="SUPFAM" id="SSF103473">
    <property type="entry name" value="MFS general substrate transporter"/>
    <property type="match status" value="2"/>
</dbReference>
<evidence type="ECO:0000256" key="4">
    <source>
        <dbReference type="ARBA" id="ARBA00023136"/>
    </source>
</evidence>
<dbReference type="PANTHER" id="PTHR23501">
    <property type="entry name" value="MAJOR FACILITATOR SUPERFAMILY"/>
    <property type="match status" value="1"/>
</dbReference>
<evidence type="ECO:0000256" key="5">
    <source>
        <dbReference type="SAM" id="MobiDB-lite"/>
    </source>
</evidence>
<keyword evidence="2 6" id="KW-0812">Transmembrane</keyword>
<feature type="transmembrane region" description="Helical" evidence="6">
    <location>
        <begin position="33"/>
        <end position="53"/>
    </location>
</feature>
<dbReference type="InterPro" id="IPR036259">
    <property type="entry name" value="MFS_trans_sf"/>
</dbReference>
<dbReference type="Gene3D" id="1.20.1250.20">
    <property type="entry name" value="MFS general substrate transporter like domains"/>
    <property type="match status" value="2"/>
</dbReference>
<dbReference type="EMBL" id="KZ613500">
    <property type="protein sequence ID" value="PMD17327.1"/>
    <property type="molecule type" value="Genomic_DNA"/>
</dbReference>
<name>A0A2J6PTI9_9HELO</name>
<keyword evidence="9" id="KW-1185">Reference proteome</keyword>
<feature type="domain" description="Major facilitator superfamily (MFS) profile" evidence="7">
    <location>
        <begin position="40"/>
        <end position="525"/>
    </location>
</feature>
<dbReference type="FunFam" id="1.20.1720.10:FF:000012">
    <property type="entry name" value="MFS toxin efflux pump (AflT)"/>
    <property type="match status" value="1"/>
</dbReference>
<dbReference type="InterPro" id="IPR011701">
    <property type="entry name" value="MFS"/>
</dbReference>
<evidence type="ECO:0000313" key="8">
    <source>
        <dbReference type="EMBL" id="PMD17327.1"/>
    </source>
</evidence>
<evidence type="ECO:0000259" key="7">
    <source>
        <dbReference type="PROSITE" id="PS50850"/>
    </source>
</evidence>
<dbReference type="AlphaFoldDB" id="A0A2J6PTI9"/>
<reference evidence="8 9" key="1">
    <citation type="submission" date="2016-05" db="EMBL/GenBank/DDBJ databases">
        <title>A degradative enzymes factory behind the ericoid mycorrhizal symbiosis.</title>
        <authorList>
            <consortium name="DOE Joint Genome Institute"/>
            <person name="Martino E."/>
            <person name="Morin E."/>
            <person name="Grelet G."/>
            <person name="Kuo A."/>
            <person name="Kohler A."/>
            <person name="Daghino S."/>
            <person name="Barry K."/>
            <person name="Choi C."/>
            <person name="Cichocki N."/>
            <person name="Clum A."/>
            <person name="Copeland A."/>
            <person name="Hainaut M."/>
            <person name="Haridas S."/>
            <person name="Labutti K."/>
            <person name="Lindquist E."/>
            <person name="Lipzen A."/>
            <person name="Khouja H.-R."/>
            <person name="Murat C."/>
            <person name="Ohm R."/>
            <person name="Olson A."/>
            <person name="Spatafora J."/>
            <person name="Veneault-Fourrey C."/>
            <person name="Henrissat B."/>
            <person name="Grigoriev I."/>
            <person name="Martin F."/>
            <person name="Perotto S."/>
        </authorList>
    </citation>
    <scope>NUCLEOTIDE SEQUENCE [LARGE SCALE GENOMIC DNA]</scope>
    <source>
        <strain evidence="8 9">UAMH 7357</strain>
    </source>
</reference>
<evidence type="ECO:0000256" key="6">
    <source>
        <dbReference type="SAM" id="Phobius"/>
    </source>
</evidence>
<feature type="transmembrane region" description="Helical" evidence="6">
    <location>
        <begin position="105"/>
        <end position="124"/>
    </location>
</feature>
<evidence type="ECO:0000256" key="2">
    <source>
        <dbReference type="ARBA" id="ARBA00022692"/>
    </source>
</evidence>
<sequence length="591" mass="63939">MGSENKEQPVTGDVEKADLPAVKDDAEEDEYPPFAKVIIIMTAMYLAMFLVALDRTILGTAIPKITDDFHSIDDVGWYASSYLLTLCAFQLIYGRLYTFYTGKWLLLSTIMLFEIGSAVCGSAPNSMAFIMGRAISGLGAAGIFSGCMNIMVITVPLHKRPMYQGIFGSVFGIASICGPLLGGVFTTNVSWRWCFYINLPIGGVVISIILLILKTPPKKNELTLREQFMKLDPIGTIFFLPGIICLLLALQWGGTTYAWSNWRIPFLFVMAGILLGIFVFVQFKMGDNATVPIRIITQRSIASGVYFMALLPGSMMIVIYFLPQWFQAVKGMTAIHSGIATLPIVMSLVVASFVAGFTTLKTGYYVSQVIACTIIMSVGAGLLTTLKVDTNHSHWIAYQFIYGFGLGLGMQQAGMAAQTCLAKKDVMTGVALMFFMQGLGGAVFVSVGQTVFSQSLIKKLGAVTNVSPALILHTGATDIRNIVPPQYLDKVLLAYNGALSDTFKVSLACICLTIVTGLTMEWKSVKKAKQGGLPSPKSEENAGDPPPKPEENPADAHTETETARSSPVPEPVVPEKEGAKSTATETSKTQE</sequence>
<dbReference type="Pfam" id="PF07690">
    <property type="entry name" value="MFS_1"/>
    <property type="match status" value="1"/>
</dbReference>
<dbReference type="PROSITE" id="PS50850">
    <property type="entry name" value="MFS"/>
    <property type="match status" value="1"/>
</dbReference>
<feature type="transmembrane region" description="Helical" evidence="6">
    <location>
        <begin position="165"/>
        <end position="184"/>
    </location>
</feature>
<dbReference type="PANTHER" id="PTHR23501:SF201">
    <property type="entry name" value="MFS AFLATOXIN EFFLUX PUMP"/>
    <property type="match status" value="1"/>
</dbReference>
<feature type="transmembrane region" description="Helical" evidence="6">
    <location>
        <begin position="364"/>
        <end position="383"/>
    </location>
</feature>
<organism evidence="8 9">
    <name type="scientific">Hyaloscypha hepaticicola</name>
    <dbReference type="NCBI Taxonomy" id="2082293"/>
    <lineage>
        <taxon>Eukaryota</taxon>
        <taxon>Fungi</taxon>
        <taxon>Dikarya</taxon>
        <taxon>Ascomycota</taxon>
        <taxon>Pezizomycotina</taxon>
        <taxon>Leotiomycetes</taxon>
        <taxon>Helotiales</taxon>
        <taxon>Hyaloscyphaceae</taxon>
        <taxon>Hyaloscypha</taxon>
    </lineage>
</organism>
<protein>
    <submittedName>
        <fullName evidence="8">MFS general substrate transporter</fullName>
    </submittedName>
</protein>
<dbReference type="Proteomes" id="UP000235672">
    <property type="component" value="Unassembled WGS sequence"/>
</dbReference>
<dbReference type="GO" id="GO:0022857">
    <property type="term" value="F:transmembrane transporter activity"/>
    <property type="evidence" value="ECO:0007669"/>
    <property type="project" value="InterPro"/>
</dbReference>
<feature type="compositionally biased region" description="Polar residues" evidence="5">
    <location>
        <begin position="581"/>
        <end position="591"/>
    </location>
</feature>
<dbReference type="FunFam" id="1.20.1250.20:FF:000196">
    <property type="entry name" value="MFS toxin efflux pump (AflT)"/>
    <property type="match status" value="1"/>
</dbReference>
<feature type="transmembrane region" description="Helical" evidence="6">
    <location>
        <begin position="75"/>
        <end position="93"/>
    </location>
</feature>
<evidence type="ECO:0000256" key="1">
    <source>
        <dbReference type="ARBA" id="ARBA00004141"/>
    </source>
</evidence>
<keyword evidence="4 6" id="KW-0472">Membrane</keyword>
<evidence type="ECO:0000256" key="3">
    <source>
        <dbReference type="ARBA" id="ARBA00022989"/>
    </source>
</evidence>
<gene>
    <name evidence="8" type="ORF">NA56DRAFT_606192</name>
</gene>
<feature type="transmembrane region" description="Helical" evidence="6">
    <location>
        <begin position="426"/>
        <end position="447"/>
    </location>
</feature>
<dbReference type="OrthoDB" id="10021397at2759"/>
<feature type="transmembrane region" description="Helical" evidence="6">
    <location>
        <begin position="304"/>
        <end position="322"/>
    </location>
</feature>
<feature type="transmembrane region" description="Helical" evidence="6">
    <location>
        <begin position="190"/>
        <end position="213"/>
    </location>
</feature>
<feature type="region of interest" description="Disordered" evidence="5">
    <location>
        <begin position="529"/>
        <end position="591"/>
    </location>
</feature>
<dbReference type="CDD" id="cd17502">
    <property type="entry name" value="MFS_Azr1_MDR_like"/>
    <property type="match status" value="1"/>
</dbReference>
<comment type="subcellular location">
    <subcellularLocation>
        <location evidence="1">Membrane</location>
        <topology evidence="1">Multi-pass membrane protein</topology>
    </subcellularLocation>
</comment>
<feature type="compositionally biased region" description="Basic and acidic residues" evidence="5">
    <location>
        <begin position="547"/>
        <end position="562"/>
    </location>
</feature>
<dbReference type="InterPro" id="IPR020846">
    <property type="entry name" value="MFS_dom"/>
</dbReference>
<dbReference type="GO" id="GO:0005886">
    <property type="term" value="C:plasma membrane"/>
    <property type="evidence" value="ECO:0007669"/>
    <property type="project" value="TreeGrafter"/>
</dbReference>
<proteinExistence type="predicted"/>
<feature type="transmembrane region" description="Helical" evidence="6">
    <location>
        <begin position="234"/>
        <end position="252"/>
    </location>
</feature>
<feature type="transmembrane region" description="Helical" evidence="6">
    <location>
        <begin position="264"/>
        <end position="283"/>
    </location>
</feature>
<keyword evidence="3 6" id="KW-1133">Transmembrane helix</keyword>
<feature type="transmembrane region" description="Helical" evidence="6">
    <location>
        <begin position="334"/>
        <end position="357"/>
    </location>
</feature>
<accession>A0A2J6PTI9</accession>
<feature type="transmembrane region" description="Helical" evidence="6">
    <location>
        <begin position="395"/>
        <end position="414"/>
    </location>
</feature>